<evidence type="ECO:0000313" key="4">
    <source>
        <dbReference type="EMBL" id="ELR05594.1"/>
    </source>
</evidence>
<keyword evidence="5" id="KW-1185">Reference proteome</keyword>
<feature type="region of interest" description="Disordered" evidence="2">
    <location>
        <begin position="800"/>
        <end position="832"/>
    </location>
</feature>
<dbReference type="SUPFAM" id="SSF48350">
    <property type="entry name" value="GTPase activation domain, GAP"/>
    <property type="match status" value="1"/>
</dbReference>
<protein>
    <recommendedName>
        <fullName evidence="3">Rho-GAP domain-containing protein</fullName>
    </recommendedName>
</protein>
<feature type="compositionally biased region" description="Basic and acidic residues" evidence="2">
    <location>
        <begin position="1385"/>
        <end position="1394"/>
    </location>
</feature>
<dbReference type="VEuPathDB" id="FungiDB:GMDG_01785"/>
<feature type="region of interest" description="Disordered" evidence="2">
    <location>
        <begin position="410"/>
        <end position="432"/>
    </location>
</feature>
<feature type="region of interest" description="Disordered" evidence="2">
    <location>
        <begin position="846"/>
        <end position="873"/>
    </location>
</feature>
<evidence type="ECO:0000259" key="3">
    <source>
        <dbReference type="PROSITE" id="PS50238"/>
    </source>
</evidence>
<feature type="region of interest" description="Disordered" evidence="2">
    <location>
        <begin position="709"/>
        <end position="788"/>
    </location>
</feature>
<feature type="compositionally biased region" description="Polar residues" evidence="2">
    <location>
        <begin position="1369"/>
        <end position="1381"/>
    </location>
</feature>
<reference evidence="5" key="1">
    <citation type="submission" date="2010-09" db="EMBL/GenBank/DDBJ databases">
        <title>The genome sequence of Geomyces destructans 20631-21.</title>
        <authorList>
            <consortium name="The Broad Institute Genome Sequencing Platform"/>
            <person name="Cuomo C.A."/>
            <person name="Blehert D.S."/>
            <person name="Lorch J.M."/>
            <person name="Young S.K."/>
            <person name="Zeng Q."/>
            <person name="Gargeya S."/>
            <person name="Fitzgerald M."/>
            <person name="Haas B."/>
            <person name="Abouelleil A."/>
            <person name="Alvarado L."/>
            <person name="Arachchi H.M."/>
            <person name="Berlin A."/>
            <person name="Brown A."/>
            <person name="Chapman S.B."/>
            <person name="Chen Z."/>
            <person name="Dunbar C."/>
            <person name="Freedman E."/>
            <person name="Gearin G."/>
            <person name="Gellesch M."/>
            <person name="Goldberg J."/>
            <person name="Griggs A."/>
            <person name="Gujja S."/>
            <person name="Heiman D."/>
            <person name="Howarth C."/>
            <person name="Larson L."/>
            <person name="Lui A."/>
            <person name="MacDonald P.J.P."/>
            <person name="Montmayeur A."/>
            <person name="Murphy C."/>
            <person name="Neiman D."/>
            <person name="Pearson M."/>
            <person name="Priest M."/>
            <person name="Roberts A."/>
            <person name="Saif S."/>
            <person name="Shea T."/>
            <person name="Shenoy N."/>
            <person name="Sisk P."/>
            <person name="Stolte C."/>
            <person name="Sykes S."/>
            <person name="Wortman J."/>
            <person name="Nusbaum C."/>
            <person name="Birren B."/>
        </authorList>
    </citation>
    <scope>NUCLEOTIDE SEQUENCE [LARGE SCALE GENOMIC DNA]</scope>
    <source>
        <strain evidence="5">ATCC MYA-4855 / 20631-21</strain>
    </source>
</reference>
<proteinExistence type="predicted"/>
<feature type="compositionally biased region" description="Polar residues" evidence="2">
    <location>
        <begin position="1167"/>
        <end position="1215"/>
    </location>
</feature>
<dbReference type="Gene3D" id="1.10.555.10">
    <property type="entry name" value="Rho GTPase activation protein"/>
    <property type="match status" value="1"/>
</dbReference>
<feature type="region of interest" description="Disordered" evidence="2">
    <location>
        <begin position="504"/>
        <end position="584"/>
    </location>
</feature>
<dbReference type="HOGENOM" id="CLU_255263_0_0_1"/>
<feature type="compositionally biased region" description="Low complexity" evidence="2">
    <location>
        <begin position="74"/>
        <end position="83"/>
    </location>
</feature>
<evidence type="ECO:0000256" key="2">
    <source>
        <dbReference type="SAM" id="MobiDB-lite"/>
    </source>
</evidence>
<dbReference type="InParanoid" id="L8FYJ7"/>
<dbReference type="PROSITE" id="PS50238">
    <property type="entry name" value="RHOGAP"/>
    <property type="match status" value="1"/>
</dbReference>
<evidence type="ECO:0000313" key="5">
    <source>
        <dbReference type="Proteomes" id="UP000011064"/>
    </source>
</evidence>
<feature type="compositionally biased region" description="Basic and acidic residues" evidence="2">
    <location>
        <begin position="504"/>
        <end position="516"/>
    </location>
</feature>
<dbReference type="CDD" id="cd00159">
    <property type="entry name" value="RhoGAP"/>
    <property type="match status" value="1"/>
</dbReference>
<organism evidence="4 5">
    <name type="scientific">Pseudogymnoascus destructans (strain ATCC MYA-4855 / 20631-21)</name>
    <name type="common">Bat white-nose syndrome fungus</name>
    <name type="synonym">Geomyces destructans</name>
    <dbReference type="NCBI Taxonomy" id="658429"/>
    <lineage>
        <taxon>Eukaryota</taxon>
        <taxon>Fungi</taxon>
        <taxon>Dikarya</taxon>
        <taxon>Ascomycota</taxon>
        <taxon>Pezizomycotina</taxon>
        <taxon>Leotiomycetes</taxon>
        <taxon>Thelebolales</taxon>
        <taxon>Thelebolaceae</taxon>
        <taxon>Pseudogymnoascus</taxon>
    </lineage>
</organism>
<sequence>MGLHSTASYGASAITARGVSGEDMTIAQGLLAGSIDPLGIPSRRGSEQHRPPSMNQQSENLPPDYAHQRRSRYNSTSNTWTSSSEEETETDDIGDRTFYIGTFNKLARDYGIPELVPDNHESEKIDKVVITGKAGSWIMKKILRRTTSLLSLNKARPDLKHRRSISDISLRMGGAKKDAFKDRHLAELVRLCGSSNFDLPPEYAHGTLSLPTCFRSTAQYLVQHGPAMKGIFRISGSHATVAALYDHYASQDEDGDVISDTVRCPTLPENIRCDEHDVASTFKKFLSGLPGGILGKVWLFEALVTIHDQMGVAPDVVKTRQTKVRPRMIASAIASHPSRFQRDLICAVFGLLSMIGRASETARREDSDGRPLPTNELMGYGPLGTLFGPLLVGDLIYECNPCRGEVTVEISQGRSLPKKKSRHRKPKSAEESLLETKIASDKLKVAGGVAEMLITHWRDVVKQMRNLRNIGSSVFQQYLQEQEQERGKGKHPLLKSSTSEYFLRRPPDWNSVDRDQSNGFGERNGSPTPPSLNQLRVRNNASNLPLHNQPQDVQQVRRQRSRPRAQPNQKLSGSKSMSILTPPREDNSELHYEHLDCGCPAPKATVRAVSGVPPTENETISSGDSLYRDLLSSLQSPSENSAPPDLRVAPTTLLDQPLIENVNLVNPVNLDLRQTAIVGRPQEVQTPIKTQQTQGPNEAFALNDNITNTTTVEHSQDEPSTENSEIIKETEDNDMMQLKKKQPIAKRGTPKVSKATKVSPANQQSDVEDGLPPRISRLPGYSPSEHLERRKLDQIKLAAARDSNDTSVQSQESDTDSDLPPPVRRIPGQSPSEHLERILSANIPESVGKHSPAYKSNGSAFRSGGSSRFVDGGSRGSLMMSEVESGSVRVSHEQDMASLASLAQVLNSESNDEFQSLDPSGNTTEFVTDYGEIDYTPTNRSTHKHNEPEGAGSKKANQSAKRASFAADLEVHPSRLNHAPANLAASSKKNTAGIQSLIGKFNTVDQDAVGSLSPSPTRSPATFGGRYSIQFPITAPSTYAMNSSPILSRDALKSSKGFGNETSQLGFDREVASPKSLPPTKIPRPISASLLSITHQAETQLPIKALNPTKKQADRRSLYMDGGYSSSPVLPSLGSFRDGGANENMGTPGRSGRDKMRSKPAGITIWDDSNTTPKPRSTSVSSHEQPSVDPRSSNSFSGPQSSADPRSSNGLNPANTKPGPSATTHAPITPAVGTGAQGKGTSVLFSQITNLQRLLEARTEEADNLKKQLATKGSLNDLSTLAEQLREAKRETATWQKRAEMAERHLERLSQFNPATISEAMAEESAYFEVDATRVAGVHEFPIVGKRDFRSLDIAGPAQHGNVEGARSSGDSTNTQGTTIMRTIPELRELRDSSPEESVASYGAFGRQPRKLRGTSGEDLITFSETD</sequence>
<feature type="compositionally biased region" description="Polar residues" evidence="2">
    <location>
        <begin position="570"/>
        <end position="579"/>
    </location>
</feature>
<dbReference type="Proteomes" id="UP000011064">
    <property type="component" value="Unassembled WGS sequence"/>
</dbReference>
<dbReference type="Pfam" id="PF00620">
    <property type="entry name" value="RhoGAP"/>
    <property type="match status" value="1"/>
</dbReference>
<feature type="compositionally biased region" description="Basic residues" evidence="2">
    <location>
        <begin position="416"/>
        <end position="426"/>
    </location>
</feature>
<dbReference type="OrthoDB" id="9994905at2759"/>
<feature type="region of interest" description="Disordered" evidence="2">
    <location>
        <begin position="1358"/>
        <end position="1427"/>
    </location>
</feature>
<feature type="domain" description="Rho-GAP" evidence="3">
    <location>
        <begin position="197"/>
        <end position="461"/>
    </location>
</feature>
<dbReference type="SMART" id="SM00324">
    <property type="entry name" value="RhoGAP"/>
    <property type="match status" value="1"/>
</dbReference>
<name>L8FYJ7_PSED2</name>
<dbReference type="STRING" id="658429.L8FYJ7"/>
<feature type="compositionally biased region" description="Polar residues" evidence="2">
    <location>
        <begin position="531"/>
        <end position="548"/>
    </location>
</feature>
<feature type="compositionally biased region" description="Low complexity" evidence="2">
    <location>
        <begin position="856"/>
        <end position="869"/>
    </location>
</feature>
<gene>
    <name evidence="4" type="ORF">GMDG_01785</name>
</gene>
<dbReference type="InterPro" id="IPR000198">
    <property type="entry name" value="RhoGAP_dom"/>
</dbReference>
<accession>L8FYJ7</accession>
<dbReference type="EMBL" id="GL573191">
    <property type="protein sequence ID" value="ELR05594.1"/>
    <property type="molecule type" value="Genomic_DNA"/>
</dbReference>
<dbReference type="GO" id="GO:0007165">
    <property type="term" value="P:signal transduction"/>
    <property type="evidence" value="ECO:0007669"/>
    <property type="project" value="InterPro"/>
</dbReference>
<keyword evidence="1" id="KW-0175">Coiled coil</keyword>
<feature type="region of interest" description="Disordered" evidence="2">
    <location>
        <begin position="35"/>
        <end position="93"/>
    </location>
</feature>
<feature type="region of interest" description="Disordered" evidence="2">
    <location>
        <begin position="1119"/>
        <end position="1235"/>
    </location>
</feature>
<dbReference type="InterPro" id="IPR008936">
    <property type="entry name" value="Rho_GTPase_activation_prot"/>
</dbReference>
<feature type="coiled-coil region" evidence="1">
    <location>
        <begin position="1248"/>
        <end position="1305"/>
    </location>
</feature>
<evidence type="ECO:0000256" key="1">
    <source>
        <dbReference type="SAM" id="Coils"/>
    </source>
</evidence>
<feature type="region of interest" description="Disordered" evidence="2">
    <location>
        <begin position="933"/>
        <end position="965"/>
    </location>
</feature>